<dbReference type="RefSeq" id="WP_131724607.1">
    <property type="nucleotide sequence ID" value="NZ_CSWP01000009.1"/>
</dbReference>
<feature type="domain" description="HTH cro/C1-type" evidence="1">
    <location>
        <begin position="64"/>
        <end position="86"/>
    </location>
</feature>
<dbReference type="Gene3D" id="1.10.260.40">
    <property type="entry name" value="lambda repressor-like DNA-binding domains"/>
    <property type="match status" value="1"/>
</dbReference>
<protein>
    <recommendedName>
        <fullName evidence="1">HTH cro/C1-type domain-containing protein</fullName>
    </recommendedName>
</protein>
<dbReference type="AlphaFoldDB" id="A0A0U0ZT59"/>
<evidence type="ECO:0000313" key="2">
    <source>
        <dbReference type="EMBL" id="CPV66937.1"/>
    </source>
</evidence>
<dbReference type="EMBL" id="CSWP01000009">
    <property type="protein sequence ID" value="CPV66937.1"/>
    <property type="molecule type" value="Genomic_DNA"/>
</dbReference>
<evidence type="ECO:0000313" key="3">
    <source>
        <dbReference type="Proteomes" id="UP000045782"/>
    </source>
</evidence>
<dbReference type="Proteomes" id="UP000045782">
    <property type="component" value="Unassembled WGS sequence"/>
</dbReference>
<dbReference type="GO" id="GO:0003677">
    <property type="term" value="F:DNA binding"/>
    <property type="evidence" value="ECO:0007669"/>
    <property type="project" value="InterPro"/>
</dbReference>
<gene>
    <name evidence="2" type="ORF">ERS075579_04115</name>
</gene>
<dbReference type="InterPro" id="IPR001387">
    <property type="entry name" value="Cro/C1-type_HTH"/>
</dbReference>
<sequence length="127" mass="14572">MSEEPEVLSPVARRFSERFRALLDNAADPITGRPLTVDGLYKTLNANEDFPYSRGHLYRLYKAETIPRLDSIEMLARYFGVPESYFVAERPYDEEIAVRIDEALNRCDAVRESLLSLKSMLNQGSRP</sequence>
<proteinExistence type="predicted"/>
<dbReference type="InterPro" id="IPR010982">
    <property type="entry name" value="Lambda_DNA-bd_dom_sf"/>
</dbReference>
<accession>A0A0U0ZT59</accession>
<organism evidence="2 3">
    <name type="scientific">Mycobacteroides abscessus</name>
    <dbReference type="NCBI Taxonomy" id="36809"/>
    <lineage>
        <taxon>Bacteria</taxon>
        <taxon>Bacillati</taxon>
        <taxon>Actinomycetota</taxon>
        <taxon>Actinomycetes</taxon>
        <taxon>Mycobacteriales</taxon>
        <taxon>Mycobacteriaceae</taxon>
        <taxon>Mycobacteroides</taxon>
    </lineage>
</organism>
<evidence type="ECO:0000259" key="1">
    <source>
        <dbReference type="PROSITE" id="PS50943"/>
    </source>
</evidence>
<name>A0A0U0ZT59_9MYCO</name>
<dbReference type="PROSITE" id="PS50943">
    <property type="entry name" value="HTH_CROC1"/>
    <property type="match status" value="1"/>
</dbReference>
<reference evidence="2 3" key="1">
    <citation type="submission" date="2015-03" db="EMBL/GenBank/DDBJ databases">
        <authorList>
            <person name="Murphy D."/>
        </authorList>
    </citation>
    <scope>NUCLEOTIDE SEQUENCE [LARGE SCALE GENOMIC DNA]</scope>
    <source>
        <strain evidence="2 3">PAP088</strain>
    </source>
</reference>